<comment type="caution">
    <text evidence="2">The sequence shown here is derived from an EMBL/GenBank/DDBJ whole genome shotgun (WGS) entry which is preliminary data.</text>
</comment>
<evidence type="ECO:0000313" key="3">
    <source>
        <dbReference type="Proteomes" id="UP000437638"/>
    </source>
</evidence>
<accession>A0A7X3H084</accession>
<gene>
    <name evidence="2" type="ORF">GPM19_07985</name>
</gene>
<keyword evidence="1" id="KW-0812">Transmembrane</keyword>
<dbReference type="Proteomes" id="UP000437638">
    <property type="component" value="Unassembled WGS sequence"/>
</dbReference>
<dbReference type="AlphaFoldDB" id="A0A7X3H084"/>
<organism evidence="2 3">
    <name type="scientific">Vreelandella zhuhanensis</name>
    <dbReference type="NCBI Taxonomy" id="2684210"/>
    <lineage>
        <taxon>Bacteria</taxon>
        <taxon>Pseudomonadati</taxon>
        <taxon>Pseudomonadota</taxon>
        <taxon>Gammaproteobacteria</taxon>
        <taxon>Oceanospirillales</taxon>
        <taxon>Halomonadaceae</taxon>
        <taxon>Vreelandella</taxon>
    </lineage>
</organism>
<sequence>MSDEKRKTLLDNLSRGLAYAVPVLALVAGGSAVHAIYSDVAVESGYYMMAQAGEAEGEATS</sequence>
<reference evidence="2 3" key="1">
    <citation type="submission" date="2019-12" db="EMBL/GenBank/DDBJ databases">
        <title>Halomonas rutogse sp. nov. isolated from two lakes on Tibetan Plateau.</title>
        <authorList>
            <person name="Gao P."/>
        </authorList>
    </citation>
    <scope>NUCLEOTIDE SEQUENCE [LARGE SCALE GENOMIC DNA]</scope>
    <source>
        <strain evidence="2 3">ZH2S</strain>
    </source>
</reference>
<feature type="transmembrane region" description="Helical" evidence="1">
    <location>
        <begin position="16"/>
        <end position="37"/>
    </location>
</feature>
<evidence type="ECO:0000256" key="1">
    <source>
        <dbReference type="SAM" id="Phobius"/>
    </source>
</evidence>
<keyword evidence="1" id="KW-0472">Membrane</keyword>
<dbReference type="RefSeq" id="WP_160418521.1">
    <property type="nucleotide sequence ID" value="NZ_WTKP01000005.1"/>
</dbReference>
<keyword evidence="1" id="KW-1133">Transmembrane helix</keyword>
<proteinExistence type="predicted"/>
<keyword evidence="3" id="KW-1185">Reference proteome</keyword>
<dbReference type="EMBL" id="WTKP01000005">
    <property type="protein sequence ID" value="MWJ28143.1"/>
    <property type="molecule type" value="Genomic_DNA"/>
</dbReference>
<name>A0A7X3H084_9GAMM</name>
<evidence type="ECO:0000313" key="2">
    <source>
        <dbReference type="EMBL" id="MWJ28143.1"/>
    </source>
</evidence>
<protein>
    <submittedName>
        <fullName evidence="2">Uncharacterized protein</fullName>
    </submittedName>
</protein>